<organism evidence="19 20">
    <name type="scientific">Izhakiella australiensis</name>
    <dbReference type="NCBI Taxonomy" id="1926881"/>
    <lineage>
        <taxon>Bacteria</taxon>
        <taxon>Pseudomonadati</taxon>
        <taxon>Pseudomonadota</taxon>
        <taxon>Gammaproteobacteria</taxon>
        <taxon>Enterobacterales</taxon>
        <taxon>Erwiniaceae</taxon>
        <taxon>Izhakiella</taxon>
    </lineage>
</organism>
<dbReference type="PROSITE" id="PS00211">
    <property type="entry name" value="ABC_TRANSPORTER_1"/>
    <property type="match status" value="2"/>
</dbReference>
<evidence type="ECO:0000256" key="15">
    <source>
        <dbReference type="ARBA" id="ARBA00039050"/>
    </source>
</evidence>
<evidence type="ECO:0000256" key="10">
    <source>
        <dbReference type="ARBA" id="ARBA00022840"/>
    </source>
</evidence>
<keyword evidence="10 19" id="KW-0067">ATP-binding</keyword>
<evidence type="ECO:0000256" key="5">
    <source>
        <dbReference type="ARBA" id="ARBA00022475"/>
    </source>
</evidence>
<evidence type="ECO:0000313" key="19">
    <source>
        <dbReference type="EMBL" id="OON39366.1"/>
    </source>
</evidence>
<dbReference type="Gene3D" id="3.40.50.300">
    <property type="entry name" value="P-loop containing nucleotide triphosphate hydrolases"/>
    <property type="match status" value="2"/>
</dbReference>
<dbReference type="NCBIfam" id="NF007739">
    <property type="entry name" value="PRK10419.1"/>
    <property type="match status" value="2"/>
</dbReference>
<keyword evidence="5" id="KW-1003">Cell membrane</keyword>
<dbReference type="CDD" id="cd03257">
    <property type="entry name" value="ABC_NikE_OppD_transporters"/>
    <property type="match status" value="2"/>
</dbReference>
<comment type="similarity">
    <text evidence="2">Belongs to the ABC transporter superfamily. Drug exporter-2 (TC 3.A.1.117) family.</text>
</comment>
<gene>
    <name evidence="19" type="ORF">BTJ39_13880</name>
</gene>
<evidence type="ECO:0000256" key="3">
    <source>
        <dbReference type="ARBA" id="ARBA00011469"/>
    </source>
</evidence>
<feature type="domain" description="ABC transporter" evidence="18">
    <location>
        <begin position="6"/>
        <end position="256"/>
    </location>
</feature>
<dbReference type="Pfam" id="PF08352">
    <property type="entry name" value="oligo_HPY"/>
    <property type="match status" value="2"/>
</dbReference>
<keyword evidence="20" id="KW-1185">Reference proteome</keyword>
<dbReference type="InterPro" id="IPR003593">
    <property type="entry name" value="AAA+_ATPase"/>
</dbReference>
<evidence type="ECO:0000256" key="17">
    <source>
        <dbReference type="ARBA" id="ARBA00047640"/>
    </source>
</evidence>
<dbReference type="SMART" id="SM00382">
    <property type="entry name" value="AAA"/>
    <property type="match status" value="2"/>
</dbReference>
<evidence type="ECO:0000256" key="2">
    <source>
        <dbReference type="ARBA" id="ARBA00006526"/>
    </source>
</evidence>
<protein>
    <recommendedName>
        <fullName evidence="16">Glutathione import ATP-binding protein GsiA</fullName>
        <ecNumber evidence="15">7.4.2.10</ecNumber>
    </recommendedName>
</protein>
<proteinExistence type="inferred from homology"/>
<evidence type="ECO:0000256" key="7">
    <source>
        <dbReference type="ARBA" id="ARBA00022737"/>
    </source>
</evidence>
<dbReference type="InterPro" id="IPR013563">
    <property type="entry name" value="Oligopep_ABC_C"/>
</dbReference>
<comment type="similarity">
    <text evidence="14">Belongs to the ABC transporter superfamily. Glutathione importer (TC 3.A.1.5.11) family.</text>
</comment>
<dbReference type="RefSeq" id="WP_078003299.1">
    <property type="nucleotide sequence ID" value="NZ_MRUL01000009.1"/>
</dbReference>
<feature type="domain" description="ABC transporter" evidence="18">
    <location>
        <begin position="310"/>
        <end position="549"/>
    </location>
</feature>
<accession>A0A1S8YKV6</accession>
<dbReference type="GO" id="GO:0016887">
    <property type="term" value="F:ATP hydrolysis activity"/>
    <property type="evidence" value="ECO:0007669"/>
    <property type="project" value="InterPro"/>
</dbReference>
<dbReference type="Pfam" id="PF00005">
    <property type="entry name" value="ABC_tran"/>
    <property type="match status" value="2"/>
</dbReference>
<dbReference type="GO" id="GO:0015833">
    <property type="term" value="P:peptide transport"/>
    <property type="evidence" value="ECO:0007669"/>
    <property type="project" value="InterPro"/>
</dbReference>
<dbReference type="SUPFAM" id="SSF52540">
    <property type="entry name" value="P-loop containing nucleoside triphosphate hydrolases"/>
    <property type="match status" value="2"/>
</dbReference>
<evidence type="ECO:0000313" key="20">
    <source>
        <dbReference type="Proteomes" id="UP000190667"/>
    </source>
</evidence>
<dbReference type="AlphaFoldDB" id="A0A1S8YKV6"/>
<dbReference type="STRING" id="1926881.BTJ39_13880"/>
<keyword evidence="6" id="KW-0997">Cell inner membrane</keyword>
<evidence type="ECO:0000256" key="13">
    <source>
        <dbReference type="ARBA" id="ARBA00037530"/>
    </source>
</evidence>
<keyword evidence="4" id="KW-0813">Transport</keyword>
<dbReference type="PANTHER" id="PTHR43776:SF15">
    <property type="entry name" value="GLUTATHIONE IMPORT ATP-BINDING PROTEIN GSIA"/>
    <property type="match status" value="1"/>
</dbReference>
<comment type="function">
    <text evidence="13">Part of the ABC transporter complex GsiABCD involved in glutathione import. Responsible for energy coupling to the transport system.</text>
</comment>
<dbReference type="FunFam" id="3.40.50.300:FF:000016">
    <property type="entry name" value="Oligopeptide ABC transporter ATP-binding component"/>
    <property type="match status" value="2"/>
</dbReference>
<keyword evidence="11" id="KW-1278">Translocase</keyword>
<keyword evidence="9" id="KW-0378">Hydrolase</keyword>
<dbReference type="InterPro" id="IPR027417">
    <property type="entry name" value="P-loop_NTPase"/>
</dbReference>
<dbReference type="GO" id="GO:0005886">
    <property type="term" value="C:plasma membrane"/>
    <property type="evidence" value="ECO:0007669"/>
    <property type="project" value="UniProtKB-SubCell"/>
</dbReference>
<evidence type="ECO:0000256" key="8">
    <source>
        <dbReference type="ARBA" id="ARBA00022741"/>
    </source>
</evidence>
<evidence type="ECO:0000256" key="6">
    <source>
        <dbReference type="ARBA" id="ARBA00022519"/>
    </source>
</evidence>
<dbReference type="NCBIfam" id="NF008453">
    <property type="entry name" value="PRK11308.1"/>
    <property type="match status" value="2"/>
</dbReference>
<evidence type="ECO:0000256" key="14">
    <source>
        <dbReference type="ARBA" id="ARBA00038416"/>
    </source>
</evidence>
<comment type="caution">
    <text evidence="19">The sequence shown here is derived from an EMBL/GenBank/DDBJ whole genome shotgun (WGS) entry which is preliminary data.</text>
</comment>
<comment type="catalytic activity">
    <reaction evidence="17">
        <text>glutathione(out) + ATP + H2O = glutathione(in) + ADP + phosphate + H(+)</text>
        <dbReference type="Rhea" id="RHEA:29791"/>
        <dbReference type="ChEBI" id="CHEBI:15377"/>
        <dbReference type="ChEBI" id="CHEBI:15378"/>
        <dbReference type="ChEBI" id="CHEBI:30616"/>
        <dbReference type="ChEBI" id="CHEBI:43474"/>
        <dbReference type="ChEBI" id="CHEBI:57925"/>
        <dbReference type="ChEBI" id="CHEBI:456216"/>
        <dbReference type="EC" id="7.4.2.10"/>
    </reaction>
</comment>
<reference evidence="19 20" key="1">
    <citation type="submission" date="2016-12" db="EMBL/GenBank/DDBJ databases">
        <title>Izhakiella australiana sp. nov. of genus Izhakiella isolated from Australian desert.</title>
        <authorList>
            <person name="Ji M."/>
        </authorList>
    </citation>
    <scope>NUCLEOTIDE SEQUENCE [LARGE SCALE GENOMIC DNA]</scope>
    <source>
        <strain evidence="19 20">D4N98</strain>
    </source>
</reference>
<dbReference type="PANTHER" id="PTHR43776">
    <property type="entry name" value="TRANSPORT ATP-BINDING PROTEIN"/>
    <property type="match status" value="1"/>
</dbReference>
<evidence type="ECO:0000259" key="18">
    <source>
        <dbReference type="PROSITE" id="PS50893"/>
    </source>
</evidence>
<dbReference type="GO" id="GO:0005524">
    <property type="term" value="F:ATP binding"/>
    <property type="evidence" value="ECO:0007669"/>
    <property type="project" value="UniProtKB-KW"/>
</dbReference>
<comment type="subcellular location">
    <subcellularLocation>
        <location evidence="1">Cell inner membrane</location>
        <topology evidence="1">Peripheral membrane protein</topology>
    </subcellularLocation>
</comment>
<dbReference type="InterPro" id="IPR003439">
    <property type="entry name" value="ABC_transporter-like_ATP-bd"/>
</dbReference>
<evidence type="ECO:0000256" key="12">
    <source>
        <dbReference type="ARBA" id="ARBA00023136"/>
    </source>
</evidence>
<evidence type="ECO:0000256" key="11">
    <source>
        <dbReference type="ARBA" id="ARBA00022967"/>
    </source>
</evidence>
<dbReference type="EC" id="7.4.2.10" evidence="15"/>
<evidence type="ECO:0000256" key="9">
    <source>
        <dbReference type="ARBA" id="ARBA00022801"/>
    </source>
</evidence>
<dbReference type="OrthoDB" id="9784450at2"/>
<keyword evidence="7" id="KW-0677">Repeat</keyword>
<dbReference type="GO" id="GO:0055085">
    <property type="term" value="P:transmembrane transport"/>
    <property type="evidence" value="ECO:0007669"/>
    <property type="project" value="UniProtKB-ARBA"/>
</dbReference>
<evidence type="ECO:0000256" key="4">
    <source>
        <dbReference type="ARBA" id="ARBA00022448"/>
    </source>
</evidence>
<dbReference type="InterPro" id="IPR017871">
    <property type="entry name" value="ABC_transporter-like_CS"/>
</dbReference>
<comment type="subunit">
    <text evidence="3">The complex is composed of two ATP-binding proteins (GsiA), two transmembrane proteins (GsiC and GsiD) and a solute-binding protein (GsiB).</text>
</comment>
<evidence type="ECO:0000256" key="1">
    <source>
        <dbReference type="ARBA" id="ARBA00004417"/>
    </source>
</evidence>
<keyword evidence="8" id="KW-0547">Nucleotide-binding</keyword>
<dbReference type="Proteomes" id="UP000190667">
    <property type="component" value="Unassembled WGS sequence"/>
</dbReference>
<dbReference type="EMBL" id="MRUL01000009">
    <property type="protein sequence ID" value="OON39366.1"/>
    <property type="molecule type" value="Genomic_DNA"/>
</dbReference>
<keyword evidence="12" id="KW-0472">Membrane</keyword>
<evidence type="ECO:0000256" key="16">
    <source>
        <dbReference type="ARBA" id="ARBA00041187"/>
    </source>
</evidence>
<sequence length="601" mass="65794">MSQPLLQVENLTTEFQVQGEWLPVVQDLSFSLDRGETLALVGESGSGKSVTAMSLMRLLPAMQSRIRGRVQFAGQDLLALNGQQMRAIRGNSIGMVFQEPMTSLNPVMKIGRQITEVLQRHRGMSGGAARAEALRLLEQVRIPAARARLDDYPLSFSGGMRQRVVIAIALACQPDLLIADEPTTALDVTIQAGILDLLKTLQAENGMAMLFITHDMGVVAGMADRTLVMYQGKAVEQRATRELFAQPQHAYSQRLLAAVPLLGAMKGIALPQPFPLADGGASQAEDALANAPQQGASVLEVNGLVQRFAVRSGWLRRVTGQVHAVENVSLSIRPGETLALVGESGSGKSTTGRAILRFSQPQRGEITLCGEDMRLARPDRLAQLRTRAQMIFQDPYESLNPRMRVGEAIAEPLISHGLFNKSTVGAEVDRLLTRVGLRADMATRFPHQFSGGQRQRLCIARALALNPALIIADEAVSALDVTVKAQIINLMLELQRDTGLAYLFISHDMAVVERISHRVAVMYQGEIVEIGSRADIFENPQHPYTRRLLSAVPVPDPTQPRPQVELVADLSGPLKPLDYQSPERQYRQISQQHFVQIATET</sequence>
<name>A0A1S8YKV6_9GAMM</name>
<dbReference type="InterPro" id="IPR050319">
    <property type="entry name" value="ABC_transp_ATP-bind"/>
</dbReference>
<dbReference type="PROSITE" id="PS50893">
    <property type="entry name" value="ABC_TRANSPORTER_2"/>
    <property type="match status" value="2"/>
</dbReference>